<evidence type="ECO:0000313" key="2">
    <source>
        <dbReference type="EMBL" id="OXU16525.1"/>
    </source>
</evidence>
<sequence>MPASPDAFNAHFIGVSGPVIQAPLPVTRPSSDSVLDFHRVDAADVLEALTSATSMAQGADSISLRHLRDCVPIILNPLANIFDSSLRAGYFPVEWKHALVRPLPKRSLAENVEDFRPVSIFKAPAKLLESVALAQINEFVTQNNILDDYQSGFHKGHSTDTAMIGIVDDLRLAVNNEHVSVVVGIDFSRAFDLRISSILLCERVTFLSCGNALVRPLPKRSLAENVEDFRPVIILKAPAKLLESVALAQINEFVTQNNILDDYQSGFRKGHSTDTAVIRIVDDLRLAVNNEHVSVVVGIDFSRAFDLVNIDLLVCKLYHLGFSDRSCSWVRSYLSDRSQAVVFPNGDLSAPLIRNSGAPQGSLPGPLFFSLFINDLPRVLESCKYQLYAEDFVIYLEGSFRELDNTIEKLNRDLSNIVNWAACNGLIINATKTQAMWVGSRGFISRLREESPPAIVFSGTGYFPVEWKHALVRPLPKRSLAENVEDFRPVSILKAPAKLLESVALAQINEFVTQNNILDDYQSGFHKGHSTDTAMIGIVDDLRLAVNNEHVSVLVGIDFSRAFDLVNIDLLVCKLYHLGFLDRSCSWVRSYLSDRSQAVVFPNGDLSAQLIRNSGVPQGSLPGPLFFSLFINDLPRVLESCKYQLYADDFVIYLEGSFRELDNIIQKMNRDLSNIVNWAACNGLIINATKTQAMWVGSRGFISRLREESPPAIVFSGSAIIPSDSLKILGVTIDSTLSWRSMQRHIKEMLRSP</sequence>
<dbReference type="PANTHER" id="PTHR33332">
    <property type="entry name" value="REVERSE TRANSCRIPTASE DOMAIN-CONTAINING PROTEIN"/>
    <property type="match status" value="1"/>
</dbReference>
<dbReference type="Pfam" id="PF00078">
    <property type="entry name" value="RVT_1"/>
    <property type="match status" value="2"/>
</dbReference>
<dbReference type="STRING" id="543379.A0A232EDV0"/>
<evidence type="ECO:0000259" key="1">
    <source>
        <dbReference type="PROSITE" id="PS50878"/>
    </source>
</evidence>
<accession>A0A232EDV0</accession>
<dbReference type="EMBL" id="NNAY01005899">
    <property type="protein sequence ID" value="OXU16525.1"/>
    <property type="molecule type" value="Genomic_DNA"/>
</dbReference>
<feature type="domain" description="Reverse transcriptase" evidence="1">
    <location>
        <begin position="84"/>
        <end position="462"/>
    </location>
</feature>
<comment type="caution">
    <text evidence="2">The sequence shown here is derived from an EMBL/GenBank/DDBJ whole genome shotgun (WGS) entry which is preliminary data.</text>
</comment>
<evidence type="ECO:0000313" key="3">
    <source>
        <dbReference type="Proteomes" id="UP000215335"/>
    </source>
</evidence>
<dbReference type="CDD" id="cd01650">
    <property type="entry name" value="RT_nLTR_like"/>
    <property type="match status" value="2"/>
</dbReference>
<feature type="domain" description="Reverse transcriptase" evidence="1">
    <location>
        <begin position="456"/>
        <end position="733"/>
    </location>
</feature>
<dbReference type="InterPro" id="IPR000477">
    <property type="entry name" value="RT_dom"/>
</dbReference>
<protein>
    <recommendedName>
        <fullName evidence="1">Reverse transcriptase domain-containing protein</fullName>
    </recommendedName>
</protein>
<dbReference type="AlphaFoldDB" id="A0A232EDV0"/>
<dbReference type="OrthoDB" id="7699669at2759"/>
<name>A0A232EDV0_9HYME</name>
<keyword evidence="3" id="KW-1185">Reference proteome</keyword>
<dbReference type="InterPro" id="IPR043502">
    <property type="entry name" value="DNA/RNA_pol_sf"/>
</dbReference>
<organism evidence="2 3">
    <name type="scientific">Trichomalopsis sarcophagae</name>
    <dbReference type="NCBI Taxonomy" id="543379"/>
    <lineage>
        <taxon>Eukaryota</taxon>
        <taxon>Metazoa</taxon>
        <taxon>Ecdysozoa</taxon>
        <taxon>Arthropoda</taxon>
        <taxon>Hexapoda</taxon>
        <taxon>Insecta</taxon>
        <taxon>Pterygota</taxon>
        <taxon>Neoptera</taxon>
        <taxon>Endopterygota</taxon>
        <taxon>Hymenoptera</taxon>
        <taxon>Apocrita</taxon>
        <taxon>Proctotrupomorpha</taxon>
        <taxon>Chalcidoidea</taxon>
        <taxon>Pteromalidae</taxon>
        <taxon>Pteromalinae</taxon>
        <taxon>Trichomalopsis</taxon>
    </lineage>
</organism>
<reference evidence="2 3" key="1">
    <citation type="journal article" date="2017" name="Curr. Biol.">
        <title>The Evolution of Venom by Co-option of Single-Copy Genes.</title>
        <authorList>
            <person name="Martinson E.O."/>
            <person name="Mrinalini"/>
            <person name="Kelkar Y.D."/>
            <person name="Chang C.H."/>
            <person name="Werren J.H."/>
        </authorList>
    </citation>
    <scope>NUCLEOTIDE SEQUENCE [LARGE SCALE GENOMIC DNA]</scope>
    <source>
        <strain evidence="2 3">Alberta</strain>
        <tissue evidence="2">Whole body</tissue>
    </source>
</reference>
<dbReference type="PROSITE" id="PS50878">
    <property type="entry name" value="RT_POL"/>
    <property type="match status" value="2"/>
</dbReference>
<dbReference type="SUPFAM" id="SSF56672">
    <property type="entry name" value="DNA/RNA polymerases"/>
    <property type="match status" value="3"/>
</dbReference>
<proteinExistence type="predicted"/>
<dbReference type="GO" id="GO:0071897">
    <property type="term" value="P:DNA biosynthetic process"/>
    <property type="evidence" value="ECO:0007669"/>
    <property type="project" value="UniProtKB-ARBA"/>
</dbReference>
<dbReference type="Proteomes" id="UP000215335">
    <property type="component" value="Unassembled WGS sequence"/>
</dbReference>
<gene>
    <name evidence="2" type="ORF">TSAR_012935</name>
</gene>